<dbReference type="CDD" id="cd01292">
    <property type="entry name" value="metallo-dependent_hydrolases"/>
    <property type="match status" value="1"/>
</dbReference>
<reference evidence="3 4" key="1">
    <citation type="submission" date="2020-06" db="EMBL/GenBank/DDBJ databases">
        <title>Genome mining for natural products.</title>
        <authorList>
            <person name="Zhang B."/>
            <person name="Shi J."/>
            <person name="Ge H."/>
        </authorList>
    </citation>
    <scope>NUCLEOTIDE SEQUENCE [LARGE SCALE GENOMIC DNA]</scope>
    <source>
        <strain evidence="3 4">NA02069</strain>
    </source>
</reference>
<dbReference type="GO" id="GO:0016831">
    <property type="term" value="F:carboxy-lyase activity"/>
    <property type="evidence" value="ECO:0007669"/>
    <property type="project" value="InterPro"/>
</dbReference>
<dbReference type="PANTHER" id="PTHR21240:SF28">
    <property type="entry name" value="ISO-OROTATE DECARBOXYLASE (EUROFUNG)"/>
    <property type="match status" value="1"/>
</dbReference>
<dbReference type="EMBL" id="CP056041">
    <property type="protein sequence ID" value="QKZ16035.1"/>
    <property type="molecule type" value="Genomic_DNA"/>
</dbReference>
<dbReference type="SUPFAM" id="SSF51556">
    <property type="entry name" value="Metallo-dependent hydrolases"/>
    <property type="match status" value="1"/>
</dbReference>
<evidence type="ECO:0000313" key="4">
    <source>
        <dbReference type="Proteomes" id="UP000509418"/>
    </source>
</evidence>
<organism evidence="3 4">
    <name type="scientific">Streptomyces chartreusis</name>
    <dbReference type="NCBI Taxonomy" id="1969"/>
    <lineage>
        <taxon>Bacteria</taxon>
        <taxon>Bacillati</taxon>
        <taxon>Actinomycetota</taxon>
        <taxon>Actinomycetes</taxon>
        <taxon>Kitasatosporales</taxon>
        <taxon>Streptomycetaceae</taxon>
        <taxon>Streptomyces</taxon>
    </lineage>
</organism>
<dbReference type="GO" id="GO:0016787">
    <property type="term" value="F:hydrolase activity"/>
    <property type="evidence" value="ECO:0007669"/>
    <property type="project" value="UniProtKB-KW"/>
</dbReference>
<name>A0A7I0NSJ2_STRCX</name>
<dbReference type="GO" id="GO:0019748">
    <property type="term" value="P:secondary metabolic process"/>
    <property type="evidence" value="ECO:0007669"/>
    <property type="project" value="TreeGrafter"/>
</dbReference>
<gene>
    <name evidence="3" type="ORF">HUT05_00700</name>
</gene>
<keyword evidence="1" id="KW-0456">Lyase</keyword>
<keyword evidence="4" id="KW-1185">Reference proteome</keyword>
<evidence type="ECO:0000256" key="1">
    <source>
        <dbReference type="ARBA" id="ARBA00023239"/>
    </source>
</evidence>
<dbReference type="Gene3D" id="3.20.20.140">
    <property type="entry name" value="Metal-dependent hydrolases"/>
    <property type="match status" value="1"/>
</dbReference>
<sequence length="317" mass="34967">MHFPAPGKIDVHHHIRPPGSAAAGLREWSATSALEDMEANGIGFAVTYPGFVAESSEMNRSAPDQARSINEFSANLSRAYPTRFGMYATLPMSDVEQCLDEIAYCSDVLGCAGFAMVTSYGDKWLGDPAYEPIFDELNRRRAVVFVHPTDFSSSPTSYGSGQVTGPWLEWPTSTARTILNLILTGTLRKNPDIKFIFCHGGGVMPMIVSRIAGFTGWREMGKERMKELFPEGIHSQFASLNFELAQAFAPENFHALNQLVPSSRMLFGSDWDNFEIGHSVRSFDSLNLDTETSHAISRGNALRLFECLTETGAVSEF</sequence>
<protein>
    <submittedName>
        <fullName evidence="3">Amidohydrolase</fullName>
    </submittedName>
</protein>
<dbReference type="PANTHER" id="PTHR21240">
    <property type="entry name" value="2-AMINO-3-CARBOXYLMUCONATE-6-SEMIALDEHYDE DECARBOXYLASE"/>
    <property type="match status" value="1"/>
</dbReference>
<evidence type="ECO:0000259" key="2">
    <source>
        <dbReference type="Pfam" id="PF04909"/>
    </source>
</evidence>
<dbReference type="InterPro" id="IPR032465">
    <property type="entry name" value="ACMSD"/>
</dbReference>
<dbReference type="InterPro" id="IPR032466">
    <property type="entry name" value="Metal_Hydrolase"/>
</dbReference>
<dbReference type="AlphaFoldDB" id="A0A7I0NSJ2"/>
<proteinExistence type="predicted"/>
<accession>A0A7I0NSJ2</accession>
<dbReference type="Pfam" id="PF04909">
    <property type="entry name" value="Amidohydro_2"/>
    <property type="match status" value="1"/>
</dbReference>
<keyword evidence="3" id="KW-0378">Hydrolase</keyword>
<feature type="domain" description="Amidohydrolase-related" evidence="2">
    <location>
        <begin position="9"/>
        <end position="305"/>
    </location>
</feature>
<dbReference type="Proteomes" id="UP000509418">
    <property type="component" value="Chromosome"/>
</dbReference>
<dbReference type="GO" id="GO:0005737">
    <property type="term" value="C:cytoplasm"/>
    <property type="evidence" value="ECO:0007669"/>
    <property type="project" value="TreeGrafter"/>
</dbReference>
<evidence type="ECO:0000313" key="3">
    <source>
        <dbReference type="EMBL" id="QKZ16035.1"/>
    </source>
</evidence>
<dbReference type="InterPro" id="IPR006680">
    <property type="entry name" value="Amidohydro-rel"/>
</dbReference>